<comment type="caution">
    <text evidence="8">The sequence shown here is derived from an EMBL/GenBank/DDBJ whole genome shotgun (WGS) entry which is preliminary data.</text>
</comment>
<keyword evidence="5" id="KW-0325">Glycoprotein</keyword>
<dbReference type="GO" id="GO:0016757">
    <property type="term" value="F:glycosyltransferase activity"/>
    <property type="evidence" value="ECO:0007669"/>
    <property type="project" value="UniProtKB-KW"/>
</dbReference>
<evidence type="ECO:0000313" key="8">
    <source>
        <dbReference type="EMBL" id="KAL3724644.1"/>
    </source>
</evidence>
<dbReference type="PANTHER" id="PTHR45719">
    <property type="entry name" value="GLYCOSYLTRANSFERASE"/>
    <property type="match status" value="1"/>
</dbReference>
<evidence type="ECO:0000256" key="6">
    <source>
        <dbReference type="SAM" id="MobiDB-lite"/>
    </source>
</evidence>
<dbReference type="InterPro" id="IPR044610">
    <property type="entry name" value="GLCAT14A/B/C"/>
</dbReference>
<dbReference type="InterPro" id="IPR003406">
    <property type="entry name" value="Glyco_trans_14"/>
</dbReference>
<evidence type="ECO:0000256" key="1">
    <source>
        <dbReference type="ARBA" id="ARBA00004606"/>
    </source>
</evidence>
<evidence type="ECO:0000256" key="4">
    <source>
        <dbReference type="ARBA" id="ARBA00023136"/>
    </source>
</evidence>
<evidence type="ECO:0000256" key="5">
    <source>
        <dbReference type="ARBA" id="ARBA00023180"/>
    </source>
</evidence>
<reference evidence="8 9" key="1">
    <citation type="submission" date="2024-11" db="EMBL/GenBank/DDBJ databases">
        <title>Chromosome-level genome assembly of Eucalyptus globulus Labill. provides insights into its genome evolution.</title>
        <authorList>
            <person name="Li X."/>
        </authorList>
    </citation>
    <scope>NUCLEOTIDE SEQUENCE [LARGE SCALE GENOMIC DNA]</scope>
    <source>
        <strain evidence="8">CL2024</strain>
        <tissue evidence="8">Fresh tender leaves</tissue>
    </source>
</reference>
<dbReference type="GO" id="GO:0016020">
    <property type="term" value="C:membrane"/>
    <property type="evidence" value="ECO:0007669"/>
    <property type="project" value="UniProtKB-SubCell"/>
</dbReference>
<dbReference type="Proteomes" id="UP001634007">
    <property type="component" value="Unassembled WGS sequence"/>
</dbReference>
<evidence type="ECO:0000256" key="2">
    <source>
        <dbReference type="ARBA" id="ARBA00022676"/>
    </source>
</evidence>
<keyword evidence="7" id="KW-1133">Transmembrane helix</keyword>
<keyword evidence="2" id="KW-0328">Glycosyltransferase</keyword>
<keyword evidence="9" id="KW-1185">Reference proteome</keyword>
<sequence length="442" mass="48634">MQNPPPSPTATTATTAAAAAAKDHQSRTTLFIILAASFFSLLFIFSLSSSQPSPAPPRPDPFLFPNSQSHRRTAVFPTESGGGGGGGDSPPPPPSVAYFISGSAGHSGRILRLLHAAYHPKNHYLLHLDRFAPQADRDALALAVQSSPIFRAAQNVDVLGRADFAYPKGSSPISATLHGASILLRLAPRWDWFVNLNALDYPLVTQDDLLHILSYLPKDLNFVNHTSYIGWRESRKLRPIIVDPGLYLTEKTEMFYASQKRDLPDAFRLFSGSTFAILSRNFIEHCILGTDNLPRTLLMYLSNTPSSLSNYFPTILCNSHQFNHTVVNTNLQYTFNKSMKGEYPELDLNDFDNSIKSGAAFASSFPTDESVLDRIDREILGRYPDKVVPGGWCLGESRNDTCSIWGDADVLRPGPGARRLEKFLVSFLSNGTVLSQQCAVLD</sequence>
<evidence type="ECO:0000256" key="3">
    <source>
        <dbReference type="ARBA" id="ARBA00022679"/>
    </source>
</evidence>
<feature type="transmembrane region" description="Helical" evidence="7">
    <location>
        <begin position="30"/>
        <end position="48"/>
    </location>
</feature>
<evidence type="ECO:0000256" key="7">
    <source>
        <dbReference type="SAM" id="Phobius"/>
    </source>
</evidence>
<keyword evidence="4 7" id="KW-0472">Membrane</keyword>
<keyword evidence="3" id="KW-0808">Transferase</keyword>
<evidence type="ECO:0000313" key="9">
    <source>
        <dbReference type="Proteomes" id="UP001634007"/>
    </source>
</evidence>
<dbReference type="AlphaFoldDB" id="A0ABD3JEI1"/>
<proteinExistence type="predicted"/>
<name>A0ABD3JEI1_EUCGL</name>
<keyword evidence="7" id="KW-0812">Transmembrane</keyword>
<dbReference type="Pfam" id="PF02485">
    <property type="entry name" value="Branch"/>
    <property type="match status" value="1"/>
</dbReference>
<organism evidence="8 9">
    <name type="scientific">Eucalyptus globulus</name>
    <name type="common">Tasmanian blue gum</name>
    <dbReference type="NCBI Taxonomy" id="34317"/>
    <lineage>
        <taxon>Eukaryota</taxon>
        <taxon>Viridiplantae</taxon>
        <taxon>Streptophyta</taxon>
        <taxon>Embryophyta</taxon>
        <taxon>Tracheophyta</taxon>
        <taxon>Spermatophyta</taxon>
        <taxon>Magnoliopsida</taxon>
        <taxon>eudicotyledons</taxon>
        <taxon>Gunneridae</taxon>
        <taxon>Pentapetalae</taxon>
        <taxon>rosids</taxon>
        <taxon>malvids</taxon>
        <taxon>Myrtales</taxon>
        <taxon>Myrtaceae</taxon>
        <taxon>Myrtoideae</taxon>
        <taxon>Eucalypteae</taxon>
        <taxon>Eucalyptus</taxon>
    </lineage>
</organism>
<dbReference type="EMBL" id="JBJKBG010000008">
    <property type="protein sequence ID" value="KAL3724644.1"/>
    <property type="molecule type" value="Genomic_DNA"/>
</dbReference>
<evidence type="ECO:0008006" key="10">
    <source>
        <dbReference type="Google" id="ProtNLM"/>
    </source>
</evidence>
<dbReference type="PANTHER" id="PTHR45719:SF10">
    <property type="entry name" value="CORE-2_I-BRANCHING BETA-1,6-N-ACETYLGLUCOSAMINYLTRANSFERASE FAMILY PROTEIN"/>
    <property type="match status" value="1"/>
</dbReference>
<accession>A0ABD3JEI1</accession>
<comment type="subcellular location">
    <subcellularLocation>
        <location evidence="1">Membrane</location>
        <topology evidence="1">Single-pass type II membrane protein</topology>
    </subcellularLocation>
</comment>
<feature type="region of interest" description="Disordered" evidence="6">
    <location>
        <begin position="73"/>
        <end position="95"/>
    </location>
</feature>
<protein>
    <recommendedName>
        <fullName evidence="10">Beta-glucuronosyltransferase GlcAT14A</fullName>
    </recommendedName>
</protein>
<gene>
    <name evidence="8" type="ORF">ACJRO7_029759</name>
</gene>